<feature type="region of interest" description="Disordered" evidence="7">
    <location>
        <begin position="280"/>
        <end position="305"/>
    </location>
</feature>
<evidence type="ECO:0000313" key="8">
    <source>
        <dbReference type="EnsemblMetazoa" id="SCAU000182-PA"/>
    </source>
</evidence>
<dbReference type="OrthoDB" id="9948429at2759"/>
<evidence type="ECO:0000256" key="5">
    <source>
        <dbReference type="ARBA" id="ARBA00023212"/>
    </source>
</evidence>
<protein>
    <submittedName>
        <fullName evidence="8">Uncharacterized protein</fullName>
    </submittedName>
</protein>
<name>A0A1I8NLZ7_STOCA</name>
<keyword evidence="4 6" id="KW-0175">Coiled coil</keyword>
<keyword evidence="5" id="KW-0206">Cytoskeleton</keyword>
<dbReference type="VEuPathDB" id="VectorBase:SCAU000182"/>
<sequence>MASEQEPQTIEEVTDVVQSTENTMEEHEAENRELSQEALDELRIQHIMEDDGEDYSLLGSSDDPERARSYKEYKRLQIEIHCQNSTIKDILEKIQKLESKSCLHKCDKMQLRELYDFLKQESEKLKCLTEKAMHLQNFGSHRRYGDVELVSTFDENQMPTLAMIGEQIHAPTTSRGSSKKQKRCWRAPGGDTTSELDNSCSNDDKEDLCVSDSKKLMKEIMRTLQNYTNAGSGCKKTASNSSFKSKSLACEGNTMMTELREKLNAMQHTIDRLNEEICHREGGKGKRKSHSAHPISSPPSCGISKNQQFDDLKDKYTHLLKEFSKKEAELKDITKRIKSNCGCGGESADSAEIHLLTERINDLKEEQIEFKCLMKEQSCQLDDYRKKYLTAQQKVEEQGVLIEKLNMNNKRIEKQINLEIKEIRNKFQEKLNDLLQYPKLLENEQIKVAKLCKQKEELEHKLTIVCKELKGLKDKKPANKEGVAGDEDYKTQYHKCQKDLEEMRTNFGEMQKQRDLFCQQLKETQEDFNCLRSESAKIIARTKESSELIREKQKQHIDCLEKQLAQCRASASLSVSDRECVIREMQGQLNSLSYSFDAAQKQIKTLRNHIAYMSNENCFPAKKIRHEI</sequence>
<feature type="coiled-coil region" evidence="6">
    <location>
        <begin position="80"/>
        <end position="128"/>
    </location>
</feature>
<feature type="compositionally biased region" description="Basic and acidic residues" evidence="7">
    <location>
        <begin position="24"/>
        <end position="34"/>
    </location>
</feature>
<dbReference type="PANTHER" id="PTHR23162">
    <property type="entry name" value="OUTER DENSE FIBER OF SPERM TAILS 2"/>
    <property type="match status" value="1"/>
</dbReference>
<organism evidence="8 9">
    <name type="scientific">Stomoxys calcitrans</name>
    <name type="common">Stable fly</name>
    <name type="synonym">Conops calcitrans</name>
    <dbReference type="NCBI Taxonomy" id="35570"/>
    <lineage>
        <taxon>Eukaryota</taxon>
        <taxon>Metazoa</taxon>
        <taxon>Ecdysozoa</taxon>
        <taxon>Arthropoda</taxon>
        <taxon>Hexapoda</taxon>
        <taxon>Insecta</taxon>
        <taxon>Pterygota</taxon>
        <taxon>Neoptera</taxon>
        <taxon>Endopterygota</taxon>
        <taxon>Diptera</taxon>
        <taxon>Brachycera</taxon>
        <taxon>Muscomorpha</taxon>
        <taxon>Muscoidea</taxon>
        <taxon>Muscidae</taxon>
        <taxon>Stomoxys</taxon>
    </lineage>
</organism>
<dbReference type="KEGG" id="scac:106081120"/>
<dbReference type="InterPro" id="IPR026099">
    <property type="entry name" value="Odf2-rel"/>
</dbReference>
<evidence type="ECO:0000256" key="1">
    <source>
        <dbReference type="ARBA" id="ARBA00004300"/>
    </source>
</evidence>
<dbReference type="STRING" id="35570.A0A1I8NLZ7"/>
<keyword evidence="9" id="KW-1185">Reference proteome</keyword>
<evidence type="ECO:0000256" key="7">
    <source>
        <dbReference type="SAM" id="MobiDB-lite"/>
    </source>
</evidence>
<feature type="region of interest" description="Disordered" evidence="7">
    <location>
        <begin position="170"/>
        <end position="198"/>
    </location>
</feature>
<proteinExistence type="inferred from homology"/>
<reference evidence="8" key="1">
    <citation type="submission" date="2020-05" db="UniProtKB">
        <authorList>
            <consortium name="EnsemblMetazoa"/>
        </authorList>
    </citation>
    <scope>IDENTIFICATION</scope>
    <source>
        <strain evidence="8">USDA</strain>
    </source>
</reference>
<dbReference type="GO" id="GO:1902017">
    <property type="term" value="P:regulation of cilium assembly"/>
    <property type="evidence" value="ECO:0007669"/>
    <property type="project" value="TreeGrafter"/>
</dbReference>
<evidence type="ECO:0000256" key="4">
    <source>
        <dbReference type="ARBA" id="ARBA00023054"/>
    </source>
</evidence>
<dbReference type="PANTHER" id="PTHR23162:SF10">
    <property type="entry name" value="FI13205P"/>
    <property type="match status" value="1"/>
</dbReference>
<dbReference type="Proteomes" id="UP000095300">
    <property type="component" value="Unassembled WGS sequence"/>
</dbReference>
<feature type="coiled-coil region" evidence="6">
    <location>
        <begin position="374"/>
        <end position="475"/>
    </location>
</feature>
<evidence type="ECO:0000256" key="2">
    <source>
        <dbReference type="ARBA" id="ARBA00009316"/>
    </source>
</evidence>
<dbReference type="GO" id="GO:0005813">
    <property type="term" value="C:centrosome"/>
    <property type="evidence" value="ECO:0007669"/>
    <property type="project" value="UniProtKB-SubCell"/>
</dbReference>
<evidence type="ECO:0000256" key="6">
    <source>
        <dbReference type="SAM" id="Coils"/>
    </source>
</evidence>
<gene>
    <name evidence="8" type="primary">106081120</name>
</gene>
<evidence type="ECO:0000256" key="3">
    <source>
        <dbReference type="ARBA" id="ARBA00022490"/>
    </source>
</evidence>
<dbReference type="AlphaFoldDB" id="A0A1I8NLZ7"/>
<comment type="subcellular location">
    <subcellularLocation>
        <location evidence="1">Cytoplasm</location>
        <location evidence="1">Cytoskeleton</location>
        <location evidence="1">Microtubule organizing center</location>
        <location evidence="1">Centrosome</location>
    </subcellularLocation>
</comment>
<comment type="similarity">
    <text evidence="2">Belongs to the ODF2 family.</text>
</comment>
<evidence type="ECO:0000313" key="9">
    <source>
        <dbReference type="Proteomes" id="UP000095300"/>
    </source>
</evidence>
<accession>A0A1I8NLZ7</accession>
<dbReference type="EnsemblMetazoa" id="SCAU000182-RA">
    <property type="protein sequence ID" value="SCAU000182-PA"/>
    <property type="gene ID" value="SCAU000182"/>
</dbReference>
<keyword evidence="3" id="KW-0963">Cytoplasm</keyword>
<feature type="region of interest" description="Disordered" evidence="7">
    <location>
        <begin position="1"/>
        <end position="34"/>
    </location>
</feature>